<reference evidence="5" key="1">
    <citation type="submission" date="2022-08" db="EMBL/GenBank/DDBJ databases">
        <title>Chelativorans sichuanense sp. nov., a paraffin oil-degrading bacterium isolated from a mixture of oil-based drill cuttings and paddy soil.</title>
        <authorList>
            <person name="Yu J."/>
            <person name="Liu H."/>
            <person name="Chen Q."/>
        </authorList>
    </citation>
    <scope>NUCLEOTIDE SEQUENCE</scope>
    <source>
        <strain evidence="5">SCAU 2101</strain>
    </source>
</reference>
<protein>
    <submittedName>
        <fullName evidence="5">SMP-30/gluconolactonase/LRE family protein</fullName>
    </submittedName>
</protein>
<dbReference type="InterPro" id="IPR013658">
    <property type="entry name" value="SGL"/>
</dbReference>
<dbReference type="InterPro" id="IPR005511">
    <property type="entry name" value="SMP-30"/>
</dbReference>
<dbReference type="PANTHER" id="PTHR10907">
    <property type="entry name" value="REGUCALCIN"/>
    <property type="match status" value="1"/>
</dbReference>
<sequence>MRTLTPKVERIASYTALVGESAIWDRREEALLWVDIMGRKVLRTRPTSGETESWDFPEMTGFVQPADDGTLLVGQHDTILKFDPADGSRRLFTRLEASVSGNRTNDACCDVQGRLWLGTMPLPETGLKPVGKLFRIDSDGSITLIESGLTIPNGIAFSPDGRTVYWADTPLTPFQVWRARYDPETGMPGEKELFVKLPEGGGRPDGATVDASGCYWLAAVRGSQLLRYTPEGKLDLTVRLPVARPTKIAFGGSDMKTMFVTSLSDGLAPEEKGPLDGSLLALDLGIQGLPPTEFATPGVEGFAPA</sequence>
<dbReference type="Gene3D" id="2.120.10.30">
    <property type="entry name" value="TolB, C-terminal domain"/>
    <property type="match status" value="1"/>
</dbReference>
<proteinExistence type="inferred from homology"/>
<evidence type="ECO:0000313" key="5">
    <source>
        <dbReference type="EMBL" id="MCT8991938.1"/>
    </source>
</evidence>
<feature type="binding site" evidence="3">
    <location>
        <position position="103"/>
    </location>
    <ligand>
        <name>substrate</name>
    </ligand>
</feature>
<dbReference type="GO" id="GO:0019853">
    <property type="term" value="P:L-ascorbic acid biosynthetic process"/>
    <property type="evidence" value="ECO:0007669"/>
    <property type="project" value="TreeGrafter"/>
</dbReference>
<feature type="domain" description="SMP-30/Gluconolactonase/LRE-like region" evidence="4">
    <location>
        <begin position="18"/>
        <end position="263"/>
    </location>
</feature>
<dbReference type="PRINTS" id="PR01790">
    <property type="entry name" value="SMP30FAMILY"/>
</dbReference>
<comment type="similarity">
    <text evidence="1">Belongs to the SMP-30/CGR1 family.</text>
</comment>
<gene>
    <name evidence="5" type="ORF">NYR54_16855</name>
</gene>
<evidence type="ECO:0000259" key="4">
    <source>
        <dbReference type="Pfam" id="PF08450"/>
    </source>
</evidence>
<dbReference type="Proteomes" id="UP001149009">
    <property type="component" value="Unassembled WGS sequence"/>
</dbReference>
<feature type="binding site" evidence="3">
    <location>
        <position position="205"/>
    </location>
    <ligand>
        <name>a divalent metal cation</name>
        <dbReference type="ChEBI" id="CHEBI:60240"/>
    </ligand>
</feature>
<feature type="binding site" evidence="3">
    <location>
        <position position="20"/>
    </location>
    <ligand>
        <name>a divalent metal cation</name>
        <dbReference type="ChEBI" id="CHEBI:60240"/>
    </ligand>
</feature>
<evidence type="ECO:0000256" key="1">
    <source>
        <dbReference type="ARBA" id="ARBA00008853"/>
    </source>
</evidence>
<feature type="active site" description="Proton donor/acceptor" evidence="2">
    <location>
        <position position="205"/>
    </location>
</feature>
<accession>A0A9X2XAV7</accession>
<dbReference type="AlphaFoldDB" id="A0A9X2XAV7"/>
<comment type="caution">
    <text evidence="5">The sequence shown here is derived from an EMBL/GenBank/DDBJ whole genome shotgun (WGS) entry which is preliminary data.</text>
</comment>
<dbReference type="EMBL" id="JAODNV010000021">
    <property type="protein sequence ID" value="MCT8991938.1"/>
    <property type="molecule type" value="Genomic_DNA"/>
</dbReference>
<dbReference type="InterPro" id="IPR011042">
    <property type="entry name" value="6-blade_b-propeller_TolB-like"/>
</dbReference>
<dbReference type="GO" id="GO:0004341">
    <property type="term" value="F:gluconolactonase activity"/>
    <property type="evidence" value="ECO:0007669"/>
    <property type="project" value="TreeGrafter"/>
</dbReference>
<keyword evidence="3" id="KW-0479">Metal-binding</keyword>
<dbReference type="PANTHER" id="PTHR10907:SF47">
    <property type="entry name" value="REGUCALCIN"/>
    <property type="match status" value="1"/>
</dbReference>
<organism evidence="5 6">
    <name type="scientific">Chelativorans petroleitrophicus</name>
    <dbReference type="NCBI Taxonomy" id="2975484"/>
    <lineage>
        <taxon>Bacteria</taxon>
        <taxon>Pseudomonadati</taxon>
        <taxon>Pseudomonadota</taxon>
        <taxon>Alphaproteobacteria</taxon>
        <taxon>Hyphomicrobiales</taxon>
        <taxon>Phyllobacteriaceae</taxon>
        <taxon>Chelativorans</taxon>
    </lineage>
</organism>
<dbReference type="SUPFAM" id="SSF63829">
    <property type="entry name" value="Calcium-dependent phosphotriesterase"/>
    <property type="match status" value="1"/>
</dbReference>
<dbReference type="Pfam" id="PF08450">
    <property type="entry name" value="SGL"/>
    <property type="match status" value="1"/>
</dbReference>
<evidence type="ECO:0000313" key="6">
    <source>
        <dbReference type="Proteomes" id="UP001149009"/>
    </source>
</evidence>
<feature type="binding site" evidence="3">
    <location>
        <position position="105"/>
    </location>
    <ligand>
        <name>substrate</name>
    </ligand>
</feature>
<dbReference type="GO" id="GO:0005509">
    <property type="term" value="F:calcium ion binding"/>
    <property type="evidence" value="ECO:0007669"/>
    <property type="project" value="TreeGrafter"/>
</dbReference>
<dbReference type="RefSeq" id="WP_261516877.1">
    <property type="nucleotide sequence ID" value="NZ_JAODNV010000021.1"/>
</dbReference>
<evidence type="ECO:0000256" key="2">
    <source>
        <dbReference type="PIRSR" id="PIRSR605511-1"/>
    </source>
</evidence>
<feature type="binding site" evidence="3">
    <location>
        <position position="153"/>
    </location>
    <ligand>
        <name>a divalent metal cation</name>
        <dbReference type="ChEBI" id="CHEBI:60240"/>
    </ligand>
</feature>
<keyword evidence="3" id="KW-0862">Zinc</keyword>
<name>A0A9X2XAV7_9HYPH</name>
<comment type="cofactor">
    <cofactor evidence="3">
        <name>Zn(2+)</name>
        <dbReference type="ChEBI" id="CHEBI:29105"/>
    </cofactor>
    <text evidence="3">Binds 1 divalent metal cation per subunit.</text>
</comment>
<evidence type="ECO:0000256" key="3">
    <source>
        <dbReference type="PIRSR" id="PIRSR605511-2"/>
    </source>
</evidence>
<keyword evidence="6" id="KW-1185">Reference proteome</keyword>